<protein>
    <submittedName>
        <fullName evidence="1">Uncharacterized protein</fullName>
    </submittedName>
</protein>
<sequence>MTMGAAVIGFLPASAAPGTQQRPEIFNKLLDCRAITDSAQRLACYDQQVAAMDAAAQRDEVVVLDKEGLKKTRRSLFGFSFPKLPFLGGDNDEMKPEFATIEAKITSVREIGYGKWSFHLEDGAEWQTVEPIKNRAPRSGMTIEIKRGALGSYVGKVGNWPAFRMKRVG</sequence>
<dbReference type="InterPro" id="IPR016987">
    <property type="entry name" value="UCP023238"/>
</dbReference>
<dbReference type="EMBL" id="JAINVV010000004">
    <property type="protein sequence ID" value="MBY8822412.1"/>
    <property type="molecule type" value="Genomic_DNA"/>
</dbReference>
<name>A0ABS7PM80_9SPHN</name>
<dbReference type="Proteomes" id="UP000706039">
    <property type="component" value="Unassembled WGS sequence"/>
</dbReference>
<comment type="caution">
    <text evidence="1">The sequence shown here is derived from an EMBL/GenBank/DDBJ whole genome shotgun (WGS) entry which is preliminary data.</text>
</comment>
<accession>A0ABS7PM80</accession>
<dbReference type="PIRSF" id="PIRSF032038">
    <property type="entry name" value="UCP023238"/>
    <property type="match status" value="1"/>
</dbReference>
<evidence type="ECO:0000313" key="2">
    <source>
        <dbReference type="Proteomes" id="UP000706039"/>
    </source>
</evidence>
<evidence type="ECO:0000313" key="1">
    <source>
        <dbReference type="EMBL" id="MBY8822412.1"/>
    </source>
</evidence>
<keyword evidence="2" id="KW-1185">Reference proteome</keyword>
<gene>
    <name evidence="1" type="ORF">K7G82_08920</name>
</gene>
<organism evidence="1 2">
    <name type="scientific">Sphingomonas colocasiae</name>
    <dbReference type="NCBI Taxonomy" id="1848973"/>
    <lineage>
        <taxon>Bacteria</taxon>
        <taxon>Pseudomonadati</taxon>
        <taxon>Pseudomonadota</taxon>
        <taxon>Alphaproteobacteria</taxon>
        <taxon>Sphingomonadales</taxon>
        <taxon>Sphingomonadaceae</taxon>
        <taxon>Sphingomonas</taxon>
    </lineage>
</organism>
<reference evidence="1 2" key="1">
    <citation type="submission" date="2021-08" db="EMBL/GenBank/DDBJ databases">
        <authorList>
            <person name="Tuo L."/>
        </authorList>
    </citation>
    <scope>NUCLEOTIDE SEQUENCE [LARGE SCALE GENOMIC DNA]</scope>
    <source>
        <strain evidence="1 2">JCM 31229</strain>
    </source>
</reference>
<proteinExistence type="predicted"/>